<feature type="compositionally biased region" description="Acidic residues" evidence="1">
    <location>
        <begin position="274"/>
        <end position="290"/>
    </location>
</feature>
<feature type="domain" description="VWFA" evidence="3">
    <location>
        <begin position="368"/>
        <end position="560"/>
    </location>
</feature>
<keyword evidence="5" id="KW-1185">Reference proteome</keyword>
<dbReference type="InterPro" id="IPR002035">
    <property type="entry name" value="VWF_A"/>
</dbReference>
<dbReference type="AlphaFoldDB" id="A0A9W6FQA6"/>
<reference evidence="4" key="1">
    <citation type="submission" date="2022-12" db="EMBL/GenBank/DDBJ databases">
        <title>Reference genome sequencing for broad-spectrum identification of bacterial and archaeal isolates by mass spectrometry.</title>
        <authorList>
            <person name="Sekiguchi Y."/>
            <person name="Tourlousse D.M."/>
        </authorList>
    </citation>
    <scope>NUCLEOTIDE SEQUENCE</scope>
    <source>
        <strain evidence="4">14</strain>
    </source>
</reference>
<dbReference type="Pfam" id="PF00092">
    <property type="entry name" value="VWA"/>
    <property type="match status" value="1"/>
</dbReference>
<accession>A0A9W6FQA6</accession>
<feature type="signal peptide" evidence="2">
    <location>
        <begin position="1"/>
        <end position="20"/>
    </location>
</feature>
<dbReference type="SUPFAM" id="SSF53300">
    <property type="entry name" value="vWA-like"/>
    <property type="match status" value="1"/>
</dbReference>
<dbReference type="EMBL" id="BSDP01000001">
    <property type="protein sequence ID" value="GLI28381.1"/>
    <property type="molecule type" value="Genomic_DNA"/>
</dbReference>
<evidence type="ECO:0000256" key="1">
    <source>
        <dbReference type="SAM" id="MobiDB-lite"/>
    </source>
</evidence>
<evidence type="ECO:0000259" key="3">
    <source>
        <dbReference type="PROSITE" id="PS50234"/>
    </source>
</evidence>
<gene>
    <name evidence="4" type="ORF">ARHIZOSPH14_26230</name>
</gene>
<feature type="region of interest" description="Disordered" evidence="1">
    <location>
        <begin position="271"/>
        <end position="298"/>
    </location>
</feature>
<protein>
    <recommendedName>
        <fullName evidence="3">VWFA domain-containing protein</fullName>
    </recommendedName>
</protein>
<keyword evidence="2" id="KW-0732">Signal</keyword>
<dbReference type="PROSITE" id="PS50234">
    <property type="entry name" value="VWFA"/>
    <property type="match status" value="1"/>
</dbReference>
<organism evidence="4 5">
    <name type="scientific">Agromyces rhizosphaerae</name>
    <dbReference type="NCBI Taxonomy" id="88374"/>
    <lineage>
        <taxon>Bacteria</taxon>
        <taxon>Bacillati</taxon>
        <taxon>Actinomycetota</taxon>
        <taxon>Actinomycetes</taxon>
        <taxon>Micrococcales</taxon>
        <taxon>Microbacteriaceae</taxon>
        <taxon>Agromyces</taxon>
    </lineage>
</organism>
<dbReference type="InterPro" id="IPR036465">
    <property type="entry name" value="vWFA_dom_sf"/>
</dbReference>
<evidence type="ECO:0000256" key="2">
    <source>
        <dbReference type="SAM" id="SignalP"/>
    </source>
</evidence>
<comment type="caution">
    <text evidence="4">The sequence shown here is derived from an EMBL/GenBank/DDBJ whole genome shotgun (WGS) entry which is preliminary data.</text>
</comment>
<proteinExistence type="predicted"/>
<feature type="chain" id="PRO_5040795927" description="VWFA domain-containing protein" evidence="2">
    <location>
        <begin position="21"/>
        <end position="570"/>
    </location>
</feature>
<dbReference type="SMART" id="SM00327">
    <property type="entry name" value="VWA"/>
    <property type="match status" value="1"/>
</dbReference>
<evidence type="ECO:0000313" key="4">
    <source>
        <dbReference type="EMBL" id="GLI28381.1"/>
    </source>
</evidence>
<dbReference type="Gene3D" id="3.40.50.410">
    <property type="entry name" value="von Willebrand factor, type A domain"/>
    <property type="match status" value="1"/>
</dbReference>
<name>A0A9W6FQA6_9MICO</name>
<evidence type="ECO:0000313" key="5">
    <source>
        <dbReference type="Proteomes" id="UP001144396"/>
    </source>
</evidence>
<dbReference type="SUPFAM" id="SSF53850">
    <property type="entry name" value="Periplasmic binding protein-like II"/>
    <property type="match status" value="1"/>
</dbReference>
<dbReference type="Proteomes" id="UP001144396">
    <property type="component" value="Unassembled WGS sequence"/>
</dbReference>
<sequence>MLVGVSAALVALLVVGGAGAAWATGMLDPLLDGSMFTSEPDGCDEPTELVIVADTTIAPAVTSVAEEFDAASEGCALTTVRAQESADTAAVVATGTGDPADAWIPSSGAWVDRMAATASSLGRPAPEVSVGLDVATTPVVFATPAEEAASMGETAPGWGTVLAGGTRMLLPDPEGSGASLAALAALAGIADPDDPTQLAGAMIELGKAIPASTDAAFGATVAAAEPTMAIVTEQAVAEYNSDEDVQQLVAVYPAEGTPAMTYPFVRLPAQAAADDADEEADASADADAPADPDAWTPPTRAELLTGLESAIADAEGVLTAHGFRTADGDGELDAPGVVVEAVSTFPAPAGADQVALLRQWGVLTLRGRMLAVIDVSGSMLDPAGNGLRRIDIFQQAALGAMQKFSGEVQMGVWAFSTARNGDLDYEELAPIGPLADAAHLQQIAGIIASLPERLGGATGLYDTTLAAVQRVTETYDPDRINSVLLITDGVNEDANGIDLDTLLAELEELQDPLRPVPVIMIGFGPDTDFDAMNRIAKATGGAAYSATEPEDLGDVLVTALSQRTCRPDCG</sequence>